<evidence type="ECO:0000256" key="1">
    <source>
        <dbReference type="SAM" id="MobiDB-lite"/>
    </source>
</evidence>
<reference evidence="2" key="1">
    <citation type="submission" date="2023-01" db="EMBL/GenBank/DDBJ databases">
        <title>Genome assembly of the deep-sea coral Lophelia pertusa.</title>
        <authorList>
            <person name="Herrera S."/>
            <person name="Cordes E."/>
        </authorList>
    </citation>
    <scope>NUCLEOTIDE SEQUENCE</scope>
    <source>
        <strain evidence="2">USNM1676648</strain>
        <tissue evidence="2">Polyp</tissue>
    </source>
</reference>
<evidence type="ECO:0000313" key="2">
    <source>
        <dbReference type="EMBL" id="KAJ7371319.1"/>
    </source>
</evidence>
<feature type="compositionally biased region" description="Acidic residues" evidence="1">
    <location>
        <begin position="53"/>
        <end position="62"/>
    </location>
</feature>
<keyword evidence="3" id="KW-1185">Reference proteome</keyword>
<evidence type="ECO:0000313" key="3">
    <source>
        <dbReference type="Proteomes" id="UP001163046"/>
    </source>
</evidence>
<proteinExistence type="predicted"/>
<feature type="compositionally biased region" description="Basic and acidic residues" evidence="1">
    <location>
        <begin position="43"/>
        <end position="52"/>
    </location>
</feature>
<sequence>MPASECSKHSPQRNRSQTVERANPPPASPGNEASSYTPPNEKPAQRETKSIENEETSSEDQEPTQQEMKSDQTTTSTTPVMDQPLPTRPRKDRRSPAYLQEYVLT</sequence>
<dbReference type="EMBL" id="MU826849">
    <property type="protein sequence ID" value="KAJ7371319.1"/>
    <property type="molecule type" value="Genomic_DNA"/>
</dbReference>
<dbReference type="AlphaFoldDB" id="A0A9W9Z141"/>
<accession>A0A9W9Z141</accession>
<organism evidence="2 3">
    <name type="scientific">Desmophyllum pertusum</name>
    <dbReference type="NCBI Taxonomy" id="174260"/>
    <lineage>
        <taxon>Eukaryota</taxon>
        <taxon>Metazoa</taxon>
        <taxon>Cnidaria</taxon>
        <taxon>Anthozoa</taxon>
        <taxon>Hexacorallia</taxon>
        <taxon>Scleractinia</taxon>
        <taxon>Caryophylliina</taxon>
        <taxon>Caryophylliidae</taxon>
        <taxon>Desmophyllum</taxon>
    </lineage>
</organism>
<feature type="compositionally biased region" description="Polar residues" evidence="1">
    <location>
        <begin position="63"/>
        <end position="80"/>
    </location>
</feature>
<name>A0A9W9Z141_9CNID</name>
<protein>
    <submittedName>
        <fullName evidence="2">Uncharacterized protein</fullName>
    </submittedName>
</protein>
<feature type="region of interest" description="Disordered" evidence="1">
    <location>
        <begin position="1"/>
        <end position="105"/>
    </location>
</feature>
<dbReference type="Proteomes" id="UP001163046">
    <property type="component" value="Unassembled WGS sequence"/>
</dbReference>
<comment type="caution">
    <text evidence="2">The sequence shown here is derived from an EMBL/GenBank/DDBJ whole genome shotgun (WGS) entry which is preliminary data.</text>
</comment>
<gene>
    <name evidence="2" type="ORF">OS493_026964</name>
</gene>